<evidence type="ECO:0000313" key="9">
    <source>
        <dbReference type="Proteomes" id="UP000469185"/>
    </source>
</evidence>
<proteinExistence type="predicted"/>
<name>A0A6N9YQ18_9ACTN</name>
<keyword evidence="3 6" id="KW-1133">Transmembrane helix</keyword>
<dbReference type="Pfam" id="PF06305">
    <property type="entry name" value="LapA_dom"/>
    <property type="match status" value="1"/>
</dbReference>
<accession>A0A6N9YQ18</accession>
<gene>
    <name evidence="8" type="ORF">G1H11_17160</name>
</gene>
<protein>
    <submittedName>
        <fullName evidence="8">DUF1049 domain-containing protein</fullName>
    </submittedName>
</protein>
<dbReference type="InterPro" id="IPR010445">
    <property type="entry name" value="LapA_dom"/>
</dbReference>
<evidence type="ECO:0000259" key="7">
    <source>
        <dbReference type="Pfam" id="PF06305"/>
    </source>
</evidence>
<dbReference type="EMBL" id="JAAGOB010000009">
    <property type="protein sequence ID" value="NED97035.1"/>
    <property type="molecule type" value="Genomic_DNA"/>
</dbReference>
<dbReference type="Proteomes" id="UP000469185">
    <property type="component" value="Unassembled WGS sequence"/>
</dbReference>
<evidence type="ECO:0000256" key="4">
    <source>
        <dbReference type="ARBA" id="ARBA00023136"/>
    </source>
</evidence>
<evidence type="ECO:0000256" key="5">
    <source>
        <dbReference type="SAM" id="MobiDB-lite"/>
    </source>
</evidence>
<comment type="caution">
    <text evidence="8">The sequence shown here is derived from an EMBL/GenBank/DDBJ whole genome shotgun (WGS) entry which is preliminary data.</text>
</comment>
<dbReference type="GO" id="GO:0005886">
    <property type="term" value="C:plasma membrane"/>
    <property type="evidence" value="ECO:0007669"/>
    <property type="project" value="InterPro"/>
</dbReference>
<feature type="transmembrane region" description="Helical" evidence="6">
    <location>
        <begin position="93"/>
        <end position="116"/>
    </location>
</feature>
<feature type="compositionally biased region" description="Polar residues" evidence="5">
    <location>
        <begin position="29"/>
        <end position="44"/>
    </location>
</feature>
<evidence type="ECO:0000313" key="8">
    <source>
        <dbReference type="EMBL" id="NED97035.1"/>
    </source>
</evidence>
<keyword evidence="4 6" id="KW-0472">Membrane</keyword>
<evidence type="ECO:0000256" key="6">
    <source>
        <dbReference type="SAM" id="Phobius"/>
    </source>
</evidence>
<evidence type="ECO:0000256" key="3">
    <source>
        <dbReference type="ARBA" id="ARBA00022989"/>
    </source>
</evidence>
<sequence length="126" mass="13327">MSTLNNSGKPADHNDRGGDSPQAPADQNAPVSESADTPTPSTSKRVPRTRMGAAWVGICVATALFVILIVFMLQNTREVEVTFLWMEGSAPLALALLIAAAGTAILAAVIGGARIAQLRRHSRRQH</sequence>
<keyword evidence="9" id="KW-1185">Reference proteome</keyword>
<organism evidence="8 9">
    <name type="scientific">Phytoactinopolyspora alkaliphila</name>
    <dbReference type="NCBI Taxonomy" id="1783498"/>
    <lineage>
        <taxon>Bacteria</taxon>
        <taxon>Bacillati</taxon>
        <taxon>Actinomycetota</taxon>
        <taxon>Actinomycetes</taxon>
        <taxon>Jiangellales</taxon>
        <taxon>Jiangellaceae</taxon>
        <taxon>Phytoactinopolyspora</taxon>
    </lineage>
</organism>
<feature type="domain" description="Lipopolysaccharide assembly protein A" evidence="7">
    <location>
        <begin position="74"/>
        <end position="125"/>
    </location>
</feature>
<keyword evidence="2 6" id="KW-0812">Transmembrane</keyword>
<reference evidence="8 9" key="1">
    <citation type="submission" date="2020-02" db="EMBL/GenBank/DDBJ databases">
        <authorList>
            <person name="Li X.-J."/>
            <person name="Feng X.-M."/>
        </authorList>
    </citation>
    <scope>NUCLEOTIDE SEQUENCE [LARGE SCALE GENOMIC DNA]</scope>
    <source>
        <strain evidence="8 9">CGMCC 4.7225</strain>
    </source>
</reference>
<keyword evidence="1" id="KW-1003">Cell membrane</keyword>
<dbReference type="RefSeq" id="WP_163819814.1">
    <property type="nucleotide sequence ID" value="NZ_JAAGOB010000009.1"/>
</dbReference>
<dbReference type="AlphaFoldDB" id="A0A6N9YQ18"/>
<evidence type="ECO:0000256" key="1">
    <source>
        <dbReference type="ARBA" id="ARBA00022475"/>
    </source>
</evidence>
<evidence type="ECO:0000256" key="2">
    <source>
        <dbReference type="ARBA" id="ARBA00022692"/>
    </source>
</evidence>
<feature type="transmembrane region" description="Helical" evidence="6">
    <location>
        <begin position="53"/>
        <end position="73"/>
    </location>
</feature>
<feature type="region of interest" description="Disordered" evidence="5">
    <location>
        <begin position="1"/>
        <end position="47"/>
    </location>
</feature>